<feature type="transmembrane region" description="Helical" evidence="1">
    <location>
        <begin position="64"/>
        <end position="83"/>
    </location>
</feature>
<evidence type="ECO:0000313" key="3">
    <source>
        <dbReference type="Proteomes" id="UP000584642"/>
    </source>
</evidence>
<evidence type="ECO:0008006" key="4">
    <source>
        <dbReference type="Google" id="ProtNLM"/>
    </source>
</evidence>
<keyword evidence="1" id="KW-0812">Transmembrane</keyword>
<gene>
    <name evidence="2" type="ORF">HND93_10675</name>
</gene>
<evidence type="ECO:0000313" key="2">
    <source>
        <dbReference type="EMBL" id="NYZ20176.1"/>
    </source>
</evidence>
<organism evidence="2 3">
    <name type="scientific">Azospirillum oleiclasticum</name>
    <dbReference type="NCBI Taxonomy" id="2735135"/>
    <lineage>
        <taxon>Bacteria</taxon>
        <taxon>Pseudomonadati</taxon>
        <taxon>Pseudomonadota</taxon>
        <taxon>Alphaproteobacteria</taxon>
        <taxon>Rhodospirillales</taxon>
        <taxon>Azospirillaceae</taxon>
        <taxon>Azospirillum</taxon>
    </lineage>
</organism>
<keyword evidence="1" id="KW-0472">Membrane</keyword>
<keyword evidence="1" id="KW-1133">Transmembrane helix</keyword>
<name>A0ABX2T7J9_9PROT</name>
<dbReference type="EMBL" id="JABFDB010000006">
    <property type="protein sequence ID" value="NYZ20176.1"/>
    <property type="molecule type" value="Genomic_DNA"/>
</dbReference>
<dbReference type="Proteomes" id="UP000584642">
    <property type="component" value="Unassembled WGS sequence"/>
</dbReference>
<feature type="transmembrane region" description="Helical" evidence="1">
    <location>
        <begin position="36"/>
        <end position="57"/>
    </location>
</feature>
<protein>
    <recommendedName>
        <fullName evidence="4">DUF3649 domain-containing protein</fullName>
    </recommendedName>
</protein>
<reference evidence="2 3" key="1">
    <citation type="submission" date="2020-05" db="EMBL/GenBank/DDBJ databases">
        <title>Azospirillum oleiclasticum sp. nov, a nitrogen-fixing and heavy crude oil-emulsifying bacterium isolated from the crude oil of Yumen Oilfield.</title>
        <authorList>
            <person name="Wu D."/>
            <person name="Cai M."/>
            <person name="Zhang X."/>
        </authorList>
    </citation>
    <scope>NUCLEOTIDE SEQUENCE [LARGE SCALE GENOMIC DNA]</scope>
    <source>
        <strain evidence="2 3">ROY-1-1-2</strain>
    </source>
</reference>
<proteinExistence type="predicted"/>
<keyword evidence="3" id="KW-1185">Reference proteome</keyword>
<sequence>MAVRLAAALPGGYALAAGSAAFLSLALSPLLGRAEAVLAATMLALVAWTVAVPLVFATGSAWRAAAWIGGLAAGLWAAATLLGRVG</sequence>
<comment type="caution">
    <text evidence="2">The sequence shown here is derived from an EMBL/GenBank/DDBJ whole genome shotgun (WGS) entry which is preliminary data.</text>
</comment>
<evidence type="ECO:0000256" key="1">
    <source>
        <dbReference type="SAM" id="Phobius"/>
    </source>
</evidence>
<accession>A0ABX2T7J9</accession>